<reference evidence="1 2" key="2">
    <citation type="submission" date="2016-08" db="EMBL/GenBank/DDBJ databases">
        <title>Orenia metallireducens sp. nov. strain Z6, a Novel Metal-reducing Firmicute from the Deep Subsurface.</title>
        <authorList>
            <person name="Maxim B.I."/>
            <person name="Kenneth K."/>
            <person name="Flynn T.M."/>
            <person name="Oloughlin E.J."/>
            <person name="Locke R.A."/>
            <person name="Weber J.R."/>
            <person name="Egan S.M."/>
            <person name="Mackie R.I."/>
            <person name="Cann I.K."/>
        </authorList>
    </citation>
    <scope>NUCLEOTIDE SEQUENCE [LARGE SCALE GENOMIC DNA]</scope>
    <source>
        <strain evidence="1 2">Z6</strain>
    </source>
</reference>
<reference evidence="2" key="1">
    <citation type="submission" date="2016-07" db="EMBL/GenBank/DDBJ databases">
        <authorList>
            <person name="Florea S."/>
            <person name="Webb J.S."/>
            <person name="Jaromczyk J."/>
            <person name="Schardl C.L."/>
        </authorList>
    </citation>
    <scope>NUCLEOTIDE SEQUENCE [LARGE SCALE GENOMIC DNA]</scope>
    <source>
        <strain evidence="2">Z6</strain>
    </source>
</reference>
<keyword evidence="2" id="KW-1185">Reference proteome</keyword>
<dbReference type="EMBL" id="LWDV01000003">
    <property type="protein sequence ID" value="OCL28615.1"/>
    <property type="molecule type" value="Genomic_DNA"/>
</dbReference>
<dbReference type="Proteomes" id="UP000093514">
    <property type="component" value="Unassembled WGS sequence"/>
</dbReference>
<comment type="caution">
    <text evidence="1">The sequence shown here is derived from an EMBL/GenBank/DDBJ whole genome shotgun (WGS) entry which is preliminary data.</text>
</comment>
<organism evidence="1 2">
    <name type="scientific">Orenia metallireducens</name>
    <dbReference type="NCBI Taxonomy" id="1413210"/>
    <lineage>
        <taxon>Bacteria</taxon>
        <taxon>Bacillati</taxon>
        <taxon>Bacillota</taxon>
        <taxon>Clostridia</taxon>
        <taxon>Halanaerobiales</taxon>
        <taxon>Halobacteroidaceae</taxon>
        <taxon>Orenia</taxon>
    </lineage>
</organism>
<gene>
    <name evidence="1" type="ORF">U472_00210</name>
</gene>
<evidence type="ECO:0000313" key="2">
    <source>
        <dbReference type="Proteomes" id="UP000093514"/>
    </source>
</evidence>
<sequence length="518" mass="60277">MATEIIEKRDLYTKHYDKGNGVKETVINMGPVHYQDQKGSWKDIILDIEPLSVWEFTHGVTSNLYFTYFYDKTSKNKHLVSFEFKNKNNRSRWVNYKLVDALPTDYIYQDNKFKFIDCFPGVDVEYIVEKTRLKENIILKEKPDQTSFIFTLKSDGVDFRLNDKGEVEFVDQQTKEIIWVLDTPYMLDDNDNYNYGIEYQMTTYDSYDAIELIITDVSFLDTATYPVIIDPTTYIENEILYVTQWVGYDHTEHLHPADDRYTAACGVWGTVQNMWTPGFRIPTTVDQFNRIEKVTFEVLCKYSNASWLYPQELLSDFNRGTNWKSIIKGDYIGNNPQNFNNPDWWIWDITDRYKESISGENPLYGIALRTGWGRRSTFYSYLSSYPPRLVVQYRDVPNIIFKNVNGNILSNTSGDIIKYLDFGIMTAGSTSLVKEVVLENRCGFDIGFIEIWVEQSSLDQGIKLKLSKYKNPFIEEDYIYLDGSLAPGEVKKFYVRLSSDISVKNGGTFKIIAKGKPV</sequence>
<protein>
    <submittedName>
        <fullName evidence="1">Uncharacterized protein</fullName>
    </submittedName>
</protein>
<proteinExistence type="predicted"/>
<accession>A0A1C0AD98</accession>
<dbReference type="RefSeq" id="WP_068714315.1">
    <property type="nucleotide sequence ID" value="NZ_LWDV01000003.1"/>
</dbReference>
<dbReference type="OrthoDB" id="513777at2"/>
<evidence type="ECO:0000313" key="1">
    <source>
        <dbReference type="EMBL" id="OCL28615.1"/>
    </source>
</evidence>
<name>A0A1C0AD98_9FIRM</name>
<dbReference type="AlphaFoldDB" id="A0A1C0AD98"/>